<gene>
    <name evidence="7" type="ORF">B9Y64_20845</name>
</gene>
<dbReference type="GO" id="GO:0016020">
    <property type="term" value="C:membrane"/>
    <property type="evidence" value="ECO:0007669"/>
    <property type="project" value="UniProtKB-SubCell"/>
</dbReference>
<organism evidence="7 8">
    <name type="scientific">Stenotrophomonas maltophilia</name>
    <name type="common">Pseudomonas maltophilia</name>
    <name type="synonym">Xanthomonas maltophilia</name>
    <dbReference type="NCBI Taxonomy" id="40324"/>
    <lineage>
        <taxon>Bacteria</taxon>
        <taxon>Pseudomonadati</taxon>
        <taxon>Pseudomonadota</taxon>
        <taxon>Gammaproteobacteria</taxon>
        <taxon>Lysobacterales</taxon>
        <taxon>Lysobacteraceae</taxon>
        <taxon>Stenotrophomonas</taxon>
        <taxon>Stenotrophomonas maltophilia group</taxon>
    </lineage>
</organism>
<feature type="transmembrane region" description="Helical" evidence="6">
    <location>
        <begin position="286"/>
        <end position="306"/>
    </location>
</feature>
<proteinExistence type="predicted"/>
<feature type="compositionally biased region" description="Low complexity" evidence="5">
    <location>
        <begin position="325"/>
        <end position="336"/>
    </location>
</feature>
<feature type="transmembrane region" description="Helical" evidence="6">
    <location>
        <begin position="56"/>
        <end position="77"/>
    </location>
</feature>
<keyword evidence="2 6" id="KW-0812">Transmembrane</keyword>
<protein>
    <submittedName>
        <fullName evidence="7">Type VI secretion protein</fullName>
    </submittedName>
</protein>
<dbReference type="EMBL" id="NEQV01000009">
    <property type="protein sequence ID" value="PJL24012.1"/>
    <property type="molecule type" value="Genomic_DNA"/>
</dbReference>
<reference evidence="7 8" key="1">
    <citation type="journal article" date="2017" name="Front. Microbiol.">
        <title>Double-Face Meets the Bacterial World: The Opportunistic Pathogen Stenotrophomonas maltophilia.</title>
        <authorList>
            <person name="Lira F."/>
            <person name="Berg G."/>
            <person name="Martinez J.L."/>
        </authorList>
    </citation>
    <scope>NUCLEOTIDE SEQUENCE [LARGE SCALE GENOMIC DNA]</scope>
    <source>
        <strain evidence="7 8">EA1</strain>
    </source>
</reference>
<evidence type="ECO:0000256" key="1">
    <source>
        <dbReference type="ARBA" id="ARBA00004141"/>
    </source>
</evidence>
<evidence type="ECO:0000313" key="7">
    <source>
        <dbReference type="EMBL" id="PJL24012.1"/>
    </source>
</evidence>
<dbReference type="OrthoDB" id="5634624at2"/>
<evidence type="ECO:0000256" key="5">
    <source>
        <dbReference type="SAM" id="MobiDB-lite"/>
    </source>
</evidence>
<sequence length="386" mass="41096">MTIRWLANFDFSGGLQDLLGYAVRVQSIGDFVFFKLIMDYLRDRISDYGIDLMGRMMSWVGGIALVLMTLWVLIQGFRIVTGRSRDSMMVLVTNMARAALIVSVATSMAMFGSNLQKFLNEDVKGLITHVVTGKDQQPEDQIDKSLAWMQVALSSIDGIKILNDPGLQADKTRALWFIGLGTGGPAVTAGAMLLLYEVALALFIGLGPLFILCLLFDQTKQLFQRWLFYGIGTMFSMAVLAAMVSIALDMVIRVSTAFWSTALVNKFLLEGASSDGMTSQAMQQGGMGLILTTLILTAPPMAAMFFQGTLGSFMAYSQIGGSPVAQAPGPNGQPPGSYYTPDKPSASVGSQSGGSTSVGSNVVVTGSNSTAGSGNSDTGRKGLASN</sequence>
<accession>A0A2J0U4X4</accession>
<feature type="transmembrane region" description="Helical" evidence="6">
    <location>
        <begin position="227"/>
        <end position="248"/>
    </location>
</feature>
<feature type="compositionally biased region" description="Low complexity" evidence="5">
    <location>
        <begin position="345"/>
        <end position="377"/>
    </location>
</feature>
<keyword evidence="4 6" id="KW-0472">Membrane</keyword>
<evidence type="ECO:0000256" key="6">
    <source>
        <dbReference type="SAM" id="Phobius"/>
    </source>
</evidence>
<dbReference type="InterPro" id="IPR007688">
    <property type="entry name" value="Conjugal_tfr_TrbL/VirB6"/>
</dbReference>
<dbReference type="GO" id="GO:0030255">
    <property type="term" value="P:protein secretion by the type IV secretion system"/>
    <property type="evidence" value="ECO:0007669"/>
    <property type="project" value="InterPro"/>
</dbReference>
<feature type="region of interest" description="Disordered" evidence="5">
    <location>
        <begin position="325"/>
        <end position="386"/>
    </location>
</feature>
<comment type="subcellular location">
    <subcellularLocation>
        <location evidence="1">Membrane</location>
        <topology evidence="1">Multi-pass membrane protein</topology>
    </subcellularLocation>
</comment>
<feature type="transmembrane region" description="Helical" evidence="6">
    <location>
        <begin position="193"/>
        <end position="215"/>
    </location>
</feature>
<evidence type="ECO:0000256" key="2">
    <source>
        <dbReference type="ARBA" id="ARBA00022692"/>
    </source>
</evidence>
<dbReference type="RefSeq" id="WP_100442283.1">
    <property type="nucleotide sequence ID" value="NZ_NEQV01000009.1"/>
</dbReference>
<comment type="caution">
    <text evidence="7">The sequence shown here is derived from an EMBL/GenBank/DDBJ whole genome shotgun (WGS) entry which is preliminary data.</text>
</comment>
<evidence type="ECO:0000256" key="4">
    <source>
        <dbReference type="ARBA" id="ARBA00023136"/>
    </source>
</evidence>
<dbReference type="AlphaFoldDB" id="A0A2J0U4X4"/>
<name>A0A2J0U4X4_STEMA</name>
<keyword evidence="3 6" id="KW-1133">Transmembrane helix</keyword>
<evidence type="ECO:0000256" key="3">
    <source>
        <dbReference type="ARBA" id="ARBA00022989"/>
    </source>
</evidence>
<dbReference type="Pfam" id="PF04610">
    <property type="entry name" value="TrbL"/>
    <property type="match status" value="1"/>
</dbReference>
<evidence type="ECO:0000313" key="8">
    <source>
        <dbReference type="Proteomes" id="UP000230167"/>
    </source>
</evidence>
<dbReference type="Proteomes" id="UP000230167">
    <property type="component" value="Unassembled WGS sequence"/>
</dbReference>
<feature type="transmembrane region" description="Helical" evidence="6">
    <location>
        <begin position="89"/>
        <end position="111"/>
    </location>
</feature>